<keyword evidence="2" id="KW-1185">Reference proteome</keyword>
<dbReference type="EMBL" id="JAWHQM010000008">
    <property type="protein sequence ID" value="KAK5628332.1"/>
    <property type="molecule type" value="Genomic_DNA"/>
</dbReference>
<comment type="caution">
    <text evidence="1">The sequence shown here is derived from an EMBL/GenBank/DDBJ whole genome shotgun (WGS) entry which is preliminary data.</text>
</comment>
<accession>A0AAN7UHB8</accession>
<dbReference type="Proteomes" id="UP001305414">
    <property type="component" value="Unassembled WGS sequence"/>
</dbReference>
<protein>
    <submittedName>
        <fullName evidence="1">Uncharacterized protein</fullName>
    </submittedName>
</protein>
<organism evidence="1 2">
    <name type="scientific">Xylaria bambusicola</name>
    <dbReference type="NCBI Taxonomy" id="326684"/>
    <lineage>
        <taxon>Eukaryota</taxon>
        <taxon>Fungi</taxon>
        <taxon>Dikarya</taxon>
        <taxon>Ascomycota</taxon>
        <taxon>Pezizomycotina</taxon>
        <taxon>Sordariomycetes</taxon>
        <taxon>Xylariomycetidae</taxon>
        <taxon>Xylariales</taxon>
        <taxon>Xylariaceae</taxon>
        <taxon>Xylaria</taxon>
    </lineage>
</organism>
<evidence type="ECO:0000313" key="1">
    <source>
        <dbReference type="EMBL" id="KAK5628332.1"/>
    </source>
</evidence>
<proteinExistence type="predicted"/>
<gene>
    <name evidence="1" type="ORF">RRF57_004047</name>
</gene>
<evidence type="ECO:0000313" key="2">
    <source>
        <dbReference type="Proteomes" id="UP001305414"/>
    </source>
</evidence>
<reference evidence="1 2" key="1">
    <citation type="submission" date="2023-10" db="EMBL/GenBank/DDBJ databases">
        <title>Draft genome sequence of Xylaria bambusicola isolate GMP-LS, the root and basal stem rot pathogen of sugarcane in Indonesia.</title>
        <authorList>
            <person name="Selvaraj P."/>
            <person name="Muralishankar V."/>
            <person name="Muruganantham S."/>
            <person name="Sp S."/>
            <person name="Haryani S."/>
            <person name="Lau K.J.X."/>
            <person name="Naqvi N.I."/>
        </authorList>
    </citation>
    <scope>NUCLEOTIDE SEQUENCE [LARGE SCALE GENOMIC DNA]</scope>
    <source>
        <strain evidence="1">GMP-LS</strain>
    </source>
</reference>
<name>A0AAN7UHB8_9PEZI</name>
<sequence length="71" mass="7926">MKAGHRQRVLCLILDAAERLKRTGQADEAPWVERLKNAIYERLNLGFLNPQIGESLGSAIPIHKGFGAVMR</sequence>
<dbReference type="AlphaFoldDB" id="A0AAN7UHB8"/>